<evidence type="ECO:0000313" key="2">
    <source>
        <dbReference type="EMBL" id="ORE15342.1"/>
    </source>
</evidence>
<dbReference type="Proteomes" id="UP000242381">
    <property type="component" value="Unassembled WGS sequence"/>
</dbReference>
<evidence type="ECO:0000313" key="3">
    <source>
        <dbReference type="Proteomes" id="UP000242381"/>
    </source>
</evidence>
<keyword evidence="1" id="KW-0812">Transmembrane</keyword>
<feature type="transmembrane region" description="Helical" evidence="1">
    <location>
        <begin position="50"/>
        <end position="70"/>
    </location>
</feature>
<dbReference type="AlphaFoldDB" id="A0A1X0RTH4"/>
<keyword evidence="1" id="KW-1133">Transmembrane helix</keyword>
<accession>A0A1X0RTH4</accession>
<protein>
    <submittedName>
        <fullName evidence="2">Uncharacterized protein</fullName>
    </submittedName>
</protein>
<evidence type="ECO:0000256" key="1">
    <source>
        <dbReference type="SAM" id="Phobius"/>
    </source>
</evidence>
<keyword evidence="1" id="KW-0472">Membrane</keyword>
<sequence length="135" mass="15515">MVTGENKACLQYIQCLCTDYESKSVISCNINLNKVTLHFHCFMPNTNQTLFIVIFSLIAAVIVLATYVIWLKRIKMKTKIYEQKQVELAQQQNQLNNLTPAQLQELKPVLLQKLYGSDFQKQPNQTTMTQSISNV</sequence>
<gene>
    <name evidence="2" type="ORF">BCV71DRAFT_237632</name>
</gene>
<proteinExistence type="predicted"/>
<name>A0A1X0RTH4_RHIZD</name>
<organism evidence="2 3">
    <name type="scientific">Rhizopus microsporus</name>
    <dbReference type="NCBI Taxonomy" id="58291"/>
    <lineage>
        <taxon>Eukaryota</taxon>
        <taxon>Fungi</taxon>
        <taxon>Fungi incertae sedis</taxon>
        <taxon>Mucoromycota</taxon>
        <taxon>Mucoromycotina</taxon>
        <taxon>Mucoromycetes</taxon>
        <taxon>Mucorales</taxon>
        <taxon>Mucorineae</taxon>
        <taxon>Rhizopodaceae</taxon>
        <taxon>Rhizopus</taxon>
    </lineage>
</organism>
<reference evidence="2 3" key="1">
    <citation type="journal article" date="2016" name="Proc. Natl. Acad. Sci. U.S.A.">
        <title>Lipid metabolic changes in an early divergent fungus govern the establishment of a mutualistic symbiosis with endobacteria.</title>
        <authorList>
            <person name="Lastovetsky O.A."/>
            <person name="Gaspar M.L."/>
            <person name="Mondo S.J."/>
            <person name="LaButti K.M."/>
            <person name="Sandor L."/>
            <person name="Grigoriev I.V."/>
            <person name="Henry S.A."/>
            <person name="Pawlowska T.E."/>
        </authorList>
    </citation>
    <scope>NUCLEOTIDE SEQUENCE [LARGE SCALE GENOMIC DNA]</scope>
    <source>
        <strain evidence="2 3">ATCC 11559</strain>
    </source>
</reference>
<dbReference type="EMBL" id="KV921428">
    <property type="protein sequence ID" value="ORE15342.1"/>
    <property type="molecule type" value="Genomic_DNA"/>
</dbReference>